<dbReference type="GO" id="GO:0006869">
    <property type="term" value="P:lipid transport"/>
    <property type="evidence" value="ECO:0007669"/>
    <property type="project" value="UniProtKB-KW"/>
</dbReference>
<keyword evidence="3" id="KW-0446">Lipid-binding</keyword>
<gene>
    <name evidence="7" type="primary">LOC129924246</name>
</gene>
<accession>A0A9W2ZHG0</accession>
<dbReference type="OMA" id="TTQYEEG"/>
<protein>
    <submittedName>
        <fullName evidence="7">StAR-related lipid transfer protein 6-like</fullName>
    </submittedName>
</protein>
<dbReference type="InterPro" id="IPR002913">
    <property type="entry name" value="START_lipid-bd_dom"/>
</dbReference>
<evidence type="ECO:0000256" key="4">
    <source>
        <dbReference type="ARBA" id="ARBA00024750"/>
    </source>
</evidence>
<keyword evidence="1" id="KW-0813">Transport</keyword>
<name>A0A9W2ZHG0_BIOGL</name>
<evidence type="ECO:0000256" key="1">
    <source>
        <dbReference type="ARBA" id="ARBA00022448"/>
    </source>
</evidence>
<evidence type="ECO:0000259" key="5">
    <source>
        <dbReference type="PROSITE" id="PS50848"/>
    </source>
</evidence>
<keyword evidence="6" id="KW-1185">Reference proteome</keyword>
<evidence type="ECO:0000313" key="6">
    <source>
        <dbReference type="Proteomes" id="UP001165740"/>
    </source>
</evidence>
<dbReference type="OrthoDB" id="196858at2759"/>
<evidence type="ECO:0000256" key="2">
    <source>
        <dbReference type="ARBA" id="ARBA00023055"/>
    </source>
</evidence>
<dbReference type="InterPro" id="IPR043556">
    <property type="entry name" value="StARD5/6"/>
</dbReference>
<proteinExistence type="predicted"/>
<dbReference type="PANTHER" id="PTHR46374">
    <property type="entry name" value="PROTEIN CBG07384"/>
    <property type="match status" value="1"/>
</dbReference>
<keyword evidence="2" id="KW-0445">Lipid transport</keyword>
<evidence type="ECO:0000313" key="7">
    <source>
        <dbReference type="RefSeq" id="XP_055874360.1"/>
    </source>
</evidence>
<organism evidence="6 7">
    <name type="scientific">Biomphalaria glabrata</name>
    <name type="common">Bloodfluke planorb</name>
    <name type="synonym">Freshwater snail</name>
    <dbReference type="NCBI Taxonomy" id="6526"/>
    <lineage>
        <taxon>Eukaryota</taxon>
        <taxon>Metazoa</taxon>
        <taxon>Spiralia</taxon>
        <taxon>Lophotrochozoa</taxon>
        <taxon>Mollusca</taxon>
        <taxon>Gastropoda</taxon>
        <taxon>Heterobranchia</taxon>
        <taxon>Euthyneura</taxon>
        <taxon>Panpulmonata</taxon>
        <taxon>Hygrophila</taxon>
        <taxon>Lymnaeoidea</taxon>
        <taxon>Planorbidae</taxon>
        <taxon>Biomphalaria</taxon>
    </lineage>
</organism>
<dbReference type="PROSITE" id="PS50848">
    <property type="entry name" value="START"/>
    <property type="match status" value="1"/>
</dbReference>
<dbReference type="Pfam" id="PF01852">
    <property type="entry name" value="START"/>
    <property type="match status" value="1"/>
</dbReference>
<sequence length="213" mass="24345">MSYEQDFTKLKERAITLTDDKNEWSVSSKSKNDVLIESRPSDLYSATIYRVTAKVKASVQVVKETIAVFPGSKRLEWDSNLKEISEMKRITEKQWIQVSRSNGIDKGLISPRAFVDLTELEQTEDYCLLTGGSIEYPEMKSNDKYVRGWNGIVALRIEKDSEEPEFVHLVYVSEIDFKGKIPRSLVDATMASVLAGTVTNWFKYMEQCGYLKS</sequence>
<dbReference type="GeneID" id="129924246"/>
<dbReference type="SMART" id="SM00234">
    <property type="entry name" value="START"/>
    <property type="match status" value="1"/>
</dbReference>
<reference evidence="7" key="1">
    <citation type="submission" date="2025-08" db="UniProtKB">
        <authorList>
            <consortium name="RefSeq"/>
        </authorList>
    </citation>
    <scope>IDENTIFICATION</scope>
</reference>
<dbReference type="InterPro" id="IPR023393">
    <property type="entry name" value="START-like_dom_sf"/>
</dbReference>
<dbReference type="Proteomes" id="UP001165740">
    <property type="component" value="Chromosome 1"/>
</dbReference>
<dbReference type="GO" id="GO:0008289">
    <property type="term" value="F:lipid binding"/>
    <property type="evidence" value="ECO:0007669"/>
    <property type="project" value="UniProtKB-KW"/>
</dbReference>
<dbReference type="PANTHER" id="PTHR46374:SF1">
    <property type="entry name" value="START DOMAIN-CONTAINING PROTEIN"/>
    <property type="match status" value="1"/>
</dbReference>
<dbReference type="AlphaFoldDB" id="A0A9W2ZHG0"/>
<dbReference type="Gene3D" id="3.30.530.20">
    <property type="match status" value="1"/>
</dbReference>
<evidence type="ECO:0000256" key="3">
    <source>
        <dbReference type="ARBA" id="ARBA00023121"/>
    </source>
</evidence>
<dbReference type="SUPFAM" id="SSF55961">
    <property type="entry name" value="Bet v1-like"/>
    <property type="match status" value="1"/>
</dbReference>
<feature type="domain" description="START" evidence="5">
    <location>
        <begin position="1"/>
        <end position="191"/>
    </location>
</feature>
<comment type="function">
    <text evidence="4">May be involved in the intracellular transport of sterols or other lipids. May bind cholesterol or other sterols.</text>
</comment>
<dbReference type="RefSeq" id="XP_055874360.1">
    <property type="nucleotide sequence ID" value="XM_056018385.1"/>
</dbReference>